<organism evidence="1 2">
    <name type="scientific">Corynebacterium vitaeruminis DSM 20294</name>
    <dbReference type="NCBI Taxonomy" id="1224164"/>
    <lineage>
        <taxon>Bacteria</taxon>
        <taxon>Bacillati</taxon>
        <taxon>Actinomycetota</taxon>
        <taxon>Actinomycetes</taxon>
        <taxon>Mycobacteriales</taxon>
        <taxon>Corynebacteriaceae</taxon>
        <taxon>Corynebacterium</taxon>
    </lineage>
</organism>
<dbReference type="STRING" id="1224164.B843_11265"/>
<name>W5Y302_9CORY</name>
<evidence type="ECO:0000313" key="2">
    <source>
        <dbReference type="Proteomes" id="UP000019222"/>
    </source>
</evidence>
<dbReference type="EMBL" id="CP004353">
    <property type="protein sequence ID" value="AHI23631.1"/>
    <property type="molecule type" value="Genomic_DNA"/>
</dbReference>
<proteinExistence type="predicted"/>
<accession>W5Y302</accession>
<reference evidence="1 2" key="1">
    <citation type="submission" date="2013-02" db="EMBL/GenBank/DDBJ databases">
        <title>The complete genome sequence of Corynebacterium vitaeruminis DSM 20294.</title>
        <authorList>
            <person name="Ruckert C."/>
            <person name="Albersmeier A."/>
            <person name="Kalinowski J."/>
        </authorList>
    </citation>
    <scope>NUCLEOTIDE SEQUENCE [LARGE SCALE GENOMIC DNA]</scope>
    <source>
        <strain evidence="2">ATCC 10234</strain>
    </source>
</reference>
<sequence>MESSVALLLADVVPAAEVPEDEELDEHAASAPAPATTAEPKRKFLRLMRVVISAPQADEIVRTKPVKHPICPIQPGCTLLPATFFSIHRFVSG</sequence>
<keyword evidence="2" id="KW-1185">Reference proteome</keyword>
<gene>
    <name evidence="1" type="ORF">B843_11265</name>
</gene>
<dbReference type="AlphaFoldDB" id="W5Y302"/>
<dbReference type="Proteomes" id="UP000019222">
    <property type="component" value="Chromosome"/>
</dbReference>
<protein>
    <submittedName>
        <fullName evidence="1">Uncharacterized protein</fullName>
    </submittedName>
</protein>
<evidence type="ECO:0000313" key="1">
    <source>
        <dbReference type="EMBL" id="AHI23631.1"/>
    </source>
</evidence>
<dbReference type="KEGG" id="cvt:B843_11265"/>
<dbReference type="HOGENOM" id="CLU_2394760_0_0_11"/>